<evidence type="ECO:0000259" key="14">
    <source>
        <dbReference type="Pfam" id="PF07504"/>
    </source>
</evidence>
<dbReference type="eggNOG" id="ENOG502QTDC">
    <property type="taxonomic scope" value="Eukaryota"/>
</dbReference>
<feature type="binding site" evidence="12">
    <location>
        <position position="404"/>
    </location>
    <ligand>
        <name>Zn(2+)</name>
        <dbReference type="ChEBI" id="CHEBI:29105"/>
        <note>catalytic</note>
    </ligand>
</feature>
<evidence type="ECO:0000256" key="4">
    <source>
        <dbReference type="ARBA" id="ARBA00022670"/>
    </source>
</evidence>
<dbReference type="GeneID" id="27685316"/>
<keyword evidence="4 13" id="KW-0645">Protease</keyword>
<dbReference type="EC" id="3.4.24.-" evidence="13"/>
<dbReference type="OMA" id="SKFATHR"/>
<keyword evidence="9 13" id="KW-0482">Metalloprotease</keyword>
<dbReference type="RefSeq" id="XP_016612273.1">
    <property type="nucleotide sequence ID" value="XM_016749985.1"/>
</dbReference>
<sequence>MVKFATSTALVAAALASSALTVLAAPAPTTQSVDIPSFQRDPAYAVYGKGTAAPPSFGPVDDKTAALSHISEQTGVPVGELEVTDDYSSANGVRHIYVKRVLNGYRIGNQVGNISVKDGKILSFGNSFAPANNFAPPTIDEPTAKVNAQQAIQTAEKALGLKANSIKPFNRYVESSDSKYEFAWTFQVQSAPGAKDLKWYEVDVSAKTGKIISVTNWVKDASYTVADFRGADPTKQIITVKDPANAVASPKGWHNDGTTAFTETRGNNAFAYNSSGGSKVTAKGGAQNNYNTKYDVNANANTASNKQAAIANVFYVANSMHDLFYQYGFNEAAGNFQVSNNGKGGRGNDAVSISAQDPNGTNNANFATPPDGQTPQMNMYVFTSTKPTRDGDLENDIPIHEYTHGISNRLTGGPANSNCLRTTEAGGMGEGWSDTAALFVQRRATHTRDTDLVMGDWVTGNPRGIRTQPYSTSLQRNTLKYSTVGRLNEVHAIGEVWATIWNEVYWNLVDQSGFSDDIFNANQEKGNIVAFQLFVDSLALQPCNPTMIAARDAILQADENRYDGKYKCAIWKGFAKRGMGANATTSKVDDFTLPAGC</sequence>
<dbReference type="EMBL" id="KQ257451">
    <property type="protein sequence ID" value="KND04234.1"/>
    <property type="molecule type" value="Genomic_DNA"/>
</dbReference>
<dbReference type="Gene3D" id="3.10.170.10">
    <property type="match status" value="1"/>
</dbReference>
<dbReference type="Proteomes" id="UP000053201">
    <property type="component" value="Unassembled WGS sequence"/>
</dbReference>
<dbReference type="InterPro" id="IPR011096">
    <property type="entry name" value="FTP_domain"/>
</dbReference>
<feature type="binding site" evidence="12">
    <location>
        <position position="430"/>
    </location>
    <ligand>
        <name>Zn(2+)</name>
        <dbReference type="ChEBI" id="CHEBI:29105"/>
        <note>catalytic</note>
    </ligand>
</feature>
<evidence type="ECO:0000256" key="3">
    <source>
        <dbReference type="ARBA" id="ARBA00022525"/>
    </source>
</evidence>
<dbReference type="VEuPathDB" id="FungiDB:SPPG_01665"/>
<evidence type="ECO:0000256" key="7">
    <source>
        <dbReference type="ARBA" id="ARBA00022801"/>
    </source>
</evidence>
<dbReference type="AlphaFoldDB" id="A0A0L0HTP2"/>
<evidence type="ECO:0000256" key="10">
    <source>
        <dbReference type="ARBA" id="ARBA00023145"/>
    </source>
</evidence>
<feature type="binding site" evidence="12">
    <location>
        <position position="220"/>
    </location>
    <ligand>
        <name>Zn(2+)</name>
        <dbReference type="ChEBI" id="CHEBI:29105"/>
        <note>catalytic</note>
    </ligand>
</feature>
<dbReference type="InterPro" id="IPR050371">
    <property type="entry name" value="Fungal_virulence_M36"/>
</dbReference>
<feature type="chain" id="PRO_5009360871" description="Extracellular metalloproteinase" evidence="13">
    <location>
        <begin position="25"/>
        <end position="597"/>
    </location>
</feature>
<dbReference type="CDD" id="cd09596">
    <property type="entry name" value="M36"/>
    <property type="match status" value="1"/>
</dbReference>
<evidence type="ECO:0000313" key="16">
    <source>
        <dbReference type="Proteomes" id="UP000053201"/>
    </source>
</evidence>
<dbReference type="Pfam" id="PF02128">
    <property type="entry name" value="Peptidase_M36"/>
    <property type="match status" value="1"/>
</dbReference>
<keyword evidence="6 13" id="KW-0732">Signal</keyword>
<evidence type="ECO:0000256" key="9">
    <source>
        <dbReference type="ARBA" id="ARBA00023049"/>
    </source>
</evidence>
<reference evidence="15 16" key="1">
    <citation type="submission" date="2009-08" db="EMBL/GenBank/DDBJ databases">
        <title>The Genome Sequence of Spizellomyces punctatus strain DAOM BR117.</title>
        <authorList>
            <consortium name="The Broad Institute Genome Sequencing Platform"/>
            <person name="Russ C."/>
            <person name="Cuomo C."/>
            <person name="Shea T."/>
            <person name="Young S.K."/>
            <person name="Zeng Q."/>
            <person name="Koehrsen M."/>
            <person name="Haas B."/>
            <person name="Borodovsky M."/>
            <person name="Guigo R."/>
            <person name="Alvarado L."/>
            <person name="Berlin A."/>
            <person name="Bochicchio J."/>
            <person name="Borenstein D."/>
            <person name="Chapman S."/>
            <person name="Chen Z."/>
            <person name="Engels R."/>
            <person name="Freedman E."/>
            <person name="Gellesch M."/>
            <person name="Goldberg J."/>
            <person name="Griggs A."/>
            <person name="Gujja S."/>
            <person name="Heiman D."/>
            <person name="Hepburn T."/>
            <person name="Howarth C."/>
            <person name="Jen D."/>
            <person name="Larson L."/>
            <person name="Lewis B."/>
            <person name="Mehta T."/>
            <person name="Park D."/>
            <person name="Pearson M."/>
            <person name="Roberts A."/>
            <person name="Saif S."/>
            <person name="Shenoy N."/>
            <person name="Sisk P."/>
            <person name="Stolte C."/>
            <person name="Sykes S."/>
            <person name="Thomson T."/>
            <person name="Walk T."/>
            <person name="White J."/>
            <person name="Yandava C."/>
            <person name="Burger G."/>
            <person name="Gray M.W."/>
            <person name="Holland P.W.H."/>
            <person name="King N."/>
            <person name="Lang F.B.F."/>
            <person name="Roger A.J."/>
            <person name="Ruiz-Trillo I."/>
            <person name="Lander E."/>
            <person name="Nusbaum C."/>
        </authorList>
    </citation>
    <scope>NUCLEOTIDE SEQUENCE [LARGE SCALE GENOMIC DNA]</scope>
    <source>
        <strain evidence="15 16">DAOM BR117</strain>
    </source>
</reference>
<feature type="active site" evidence="11">
    <location>
        <position position="401"/>
    </location>
</feature>
<accession>A0A0L0HTP2</accession>
<dbReference type="Gene3D" id="1.10.390.10">
    <property type="entry name" value="Neutral Protease Domain 2"/>
    <property type="match status" value="1"/>
</dbReference>
<dbReference type="Pfam" id="PF07504">
    <property type="entry name" value="FTP"/>
    <property type="match status" value="1"/>
</dbReference>
<dbReference type="PANTHER" id="PTHR33478">
    <property type="entry name" value="EXTRACELLULAR METALLOPROTEINASE MEP"/>
    <property type="match status" value="1"/>
</dbReference>
<feature type="binding site" evidence="12">
    <location>
        <position position="400"/>
    </location>
    <ligand>
        <name>Zn(2+)</name>
        <dbReference type="ChEBI" id="CHEBI:29105"/>
        <note>catalytic</note>
    </ligand>
</feature>
<gene>
    <name evidence="15" type="ORF">SPPG_01665</name>
</gene>
<evidence type="ECO:0000256" key="6">
    <source>
        <dbReference type="ARBA" id="ARBA00022729"/>
    </source>
</evidence>
<comment type="similarity">
    <text evidence="2 13">Belongs to the peptidase M36 family.</text>
</comment>
<dbReference type="GO" id="GO:0006508">
    <property type="term" value="P:proteolysis"/>
    <property type="evidence" value="ECO:0007669"/>
    <property type="project" value="UniProtKB-KW"/>
</dbReference>
<comment type="subcellular location">
    <subcellularLocation>
        <location evidence="1 13">Secreted</location>
    </subcellularLocation>
</comment>
<dbReference type="InterPro" id="IPR027268">
    <property type="entry name" value="Peptidase_M4/M1_CTD_sf"/>
</dbReference>
<dbReference type="InParanoid" id="A0A0L0HTP2"/>
<organism evidence="15 16">
    <name type="scientific">Spizellomyces punctatus (strain DAOM BR117)</name>
    <dbReference type="NCBI Taxonomy" id="645134"/>
    <lineage>
        <taxon>Eukaryota</taxon>
        <taxon>Fungi</taxon>
        <taxon>Fungi incertae sedis</taxon>
        <taxon>Chytridiomycota</taxon>
        <taxon>Chytridiomycota incertae sedis</taxon>
        <taxon>Chytridiomycetes</taxon>
        <taxon>Spizellomycetales</taxon>
        <taxon>Spizellomycetaceae</taxon>
        <taxon>Spizellomyces</taxon>
    </lineage>
</organism>
<evidence type="ECO:0000256" key="11">
    <source>
        <dbReference type="PIRSR" id="PIRSR601842-1"/>
    </source>
</evidence>
<dbReference type="GO" id="GO:0004222">
    <property type="term" value="F:metalloendopeptidase activity"/>
    <property type="evidence" value="ECO:0007669"/>
    <property type="project" value="InterPro"/>
</dbReference>
<evidence type="ECO:0000256" key="13">
    <source>
        <dbReference type="RuleBase" id="RU364017"/>
    </source>
</evidence>
<evidence type="ECO:0000256" key="12">
    <source>
        <dbReference type="PIRSR" id="PIRSR601842-2"/>
    </source>
</evidence>
<evidence type="ECO:0000256" key="8">
    <source>
        <dbReference type="ARBA" id="ARBA00022833"/>
    </source>
</evidence>
<dbReference type="PANTHER" id="PTHR33478:SF1">
    <property type="entry name" value="EXTRACELLULAR METALLOPROTEINASE MEP"/>
    <property type="match status" value="1"/>
</dbReference>
<dbReference type="GO" id="GO:0005615">
    <property type="term" value="C:extracellular space"/>
    <property type="evidence" value="ECO:0007669"/>
    <property type="project" value="InterPro"/>
</dbReference>
<keyword evidence="10 13" id="KW-0865">Zymogen</keyword>
<keyword evidence="8 12" id="KW-0862">Zinc</keyword>
<protein>
    <recommendedName>
        <fullName evidence="13">Extracellular metalloproteinase</fullName>
        <ecNumber evidence="13">3.4.24.-</ecNumber>
    </recommendedName>
    <alternativeName>
        <fullName evidence="13">Fungalysin</fullName>
    </alternativeName>
</protein>
<dbReference type="InterPro" id="IPR001842">
    <property type="entry name" value="Peptidase_M36"/>
</dbReference>
<comment type="cofactor">
    <cofactor evidence="12">
        <name>Zn(2+)</name>
        <dbReference type="ChEBI" id="CHEBI:29105"/>
    </cofactor>
    <text evidence="12">Binds 1 zinc ion per subunit.</text>
</comment>
<keyword evidence="3 13" id="KW-0964">Secreted</keyword>
<evidence type="ECO:0000256" key="2">
    <source>
        <dbReference type="ARBA" id="ARBA00006006"/>
    </source>
</evidence>
<keyword evidence="7 13" id="KW-0378">Hydrolase</keyword>
<feature type="signal peptide" evidence="13">
    <location>
        <begin position="1"/>
        <end position="24"/>
    </location>
</feature>
<dbReference type="SUPFAM" id="SSF55486">
    <property type="entry name" value="Metalloproteases ('zincins'), catalytic domain"/>
    <property type="match status" value="1"/>
</dbReference>
<keyword evidence="5 12" id="KW-0479">Metal-binding</keyword>
<dbReference type="PRINTS" id="PR00999">
    <property type="entry name" value="FUNGALYSIN"/>
</dbReference>
<feature type="domain" description="FTP" evidence="14">
    <location>
        <begin position="80"/>
        <end position="128"/>
    </location>
</feature>
<evidence type="ECO:0000256" key="5">
    <source>
        <dbReference type="ARBA" id="ARBA00022723"/>
    </source>
</evidence>
<evidence type="ECO:0000256" key="1">
    <source>
        <dbReference type="ARBA" id="ARBA00004613"/>
    </source>
</evidence>
<keyword evidence="16" id="KW-1185">Reference proteome</keyword>
<dbReference type="OrthoDB" id="3227768at2759"/>
<name>A0A0L0HTP2_SPIPD</name>
<dbReference type="GO" id="GO:0008270">
    <property type="term" value="F:zinc ion binding"/>
    <property type="evidence" value="ECO:0007669"/>
    <property type="project" value="InterPro"/>
</dbReference>
<proteinExistence type="inferred from homology"/>
<evidence type="ECO:0000313" key="15">
    <source>
        <dbReference type="EMBL" id="KND04234.1"/>
    </source>
</evidence>
<dbReference type="Gene3D" id="3.10.450.40">
    <property type="match status" value="1"/>
</dbReference>